<evidence type="ECO:0000256" key="1">
    <source>
        <dbReference type="SAM" id="Phobius"/>
    </source>
</evidence>
<proteinExistence type="predicted"/>
<accession>A0ABX2G6H8</accession>
<comment type="caution">
    <text evidence="3">The sequence shown here is derived from an EMBL/GenBank/DDBJ whole genome shotgun (WGS) entry which is preliminary data.</text>
</comment>
<dbReference type="InterPro" id="IPR012931">
    <property type="entry name" value="TraG_N_Proteobacteria"/>
</dbReference>
<feature type="domain" description="TraG N-terminal Proteobacteria" evidence="2">
    <location>
        <begin position="3"/>
        <end position="120"/>
    </location>
</feature>
<evidence type="ECO:0000259" key="2">
    <source>
        <dbReference type="Pfam" id="PF07916"/>
    </source>
</evidence>
<feature type="transmembrane region" description="Helical" evidence="1">
    <location>
        <begin position="97"/>
        <end position="117"/>
    </location>
</feature>
<organism evidence="3 4">
    <name type="scientific">Sphaerotilus uruguayifluvii</name>
    <dbReference type="NCBI Taxonomy" id="2735897"/>
    <lineage>
        <taxon>Bacteria</taxon>
        <taxon>Pseudomonadati</taxon>
        <taxon>Pseudomonadota</taxon>
        <taxon>Betaproteobacteria</taxon>
        <taxon>Burkholderiales</taxon>
        <taxon>Sphaerotilaceae</taxon>
        <taxon>Sphaerotilus</taxon>
    </lineage>
</organism>
<dbReference type="RefSeq" id="WP_240668587.1">
    <property type="nucleotide sequence ID" value="NZ_JABSNM010000014.1"/>
</dbReference>
<dbReference type="Proteomes" id="UP001516061">
    <property type="component" value="Unassembled WGS sequence"/>
</dbReference>
<sequence>MWEIYAYQNADSLFGIFNAAAAIHGSGDYMAAVAAVAFCGFIAALVAYAFAPEKLQGWKWLATVLLVFSVLIVPRVTVGVVDKTGGSAVKVVANVPFGVAFLGSVTSTVGHTLTGLFESYRAGQAL</sequence>
<keyword evidence="1" id="KW-0472">Membrane</keyword>
<name>A0ABX2G6H8_9BURK</name>
<keyword evidence="1" id="KW-0812">Transmembrane</keyword>
<keyword evidence="4" id="KW-1185">Reference proteome</keyword>
<dbReference type="Pfam" id="PF07916">
    <property type="entry name" value="TraG_N"/>
    <property type="match status" value="1"/>
</dbReference>
<feature type="transmembrane region" description="Helical" evidence="1">
    <location>
        <begin position="29"/>
        <end position="51"/>
    </location>
</feature>
<dbReference type="EMBL" id="JABSNM010000014">
    <property type="protein sequence ID" value="NRT57351.1"/>
    <property type="molecule type" value="Genomic_DNA"/>
</dbReference>
<evidence type="ECO:0000313" key="4">
    <source>
        <dbReference type="Proteomes" id="UP001516061"/>
    </source>
</evidence>
<gene>
    <name evidence="3" type="ORF">HNQ01_003106</name>
</gene>
<protein>
    <submittedName>
        <fullName evidence="3">Membrane protein YiaA</fullName>
    </submittedName>
</protein>
<evidence type="ECO:0000313" key="3">
    <source>
        <dbReference type="EMBL" id="NRT57351.1"/>
    </source>
</evidence>
<reference evidence="3 4" key="1">
    <citation type="submission" date="2020-05" db="EMBL/GenBank/DDBJ databases">
        <title>Genomic Encyclopedia of Type Strains, Phase IV (KMG-V): Genome sequencing to study the core and pangenomes of soil and plant-associated prokaryotes.</title>
        <authorList>
            <person name="Whitman W."/>
        </authorList>
    </citation>
    <scope>NUCLEOTIDE SEQUENCE [LARGE SCALE GENOMIC DNA]</scope>
    <source>
        <strain evidence="3 4">C29</strain>
    </source>
</reference>
<feature type="transmembrane region" description="Helical" evidence="1">
    <location>
        <begin position="58"/>
        <end position="77"/>
    </location>
</feature>
<keyword evidence="1" id="KW-1133">Transmembrane helix</keyword>